<dbReference type="InterPro" id="IPR036869">
    <property type="entry name" value="J_dom_sf"/>
</dbReference>
<sequence length="115" mass="13571">MRFFSDDIDSEVQARLNYKRLAVLYHPDMGGNEEVMREINQEYEIVKKRLRKYRKDFDDLRVGDMVLVNGTECEVTAVFEKTFIAKAKGRHRLAVFEKKTGCSIYDNKFKARLPE</sequence>
<dbReference type="PROSITE" id="PS50076">
    <property type="entry name" value="DNAJ_2"/>
    <property type="match status" value="1"/>
</dbReference>
<dbReference type="AlphaFoldDB" id="A0A3B0UQW4"/>
<feature type="domain" description="J" evidence="1">
    <location>
        <begin position="1"/>
        <end position="61"/>
    </location>
</feature>
<proteinExistence type="predicted"/>
<evidence type="ECO:0000259" key="1">
    <source>
        <dbReference type="PROSITE" id="PS50076"/>
    </source>
</evidence>
<gene>
    <name evidence="2" type="ORF">MNBD_BACTEROID07-109</name>
</gene>
<accession>A0A3B0UQW4</accession>
<dbReference type="Gene3D" id="1.10.287.110">
    <property type="entry name" value="DnaJ domain"/>
    <property type="match status" value="1"/>
</dbReference>
<organism evidence="2">
    <name type="scientific">hydrothermal vent metagenome</name>
    <dbReference type="NCBI Taxonomy" id="652676"/>
    <lineage>
        <taxon>unclassified sequences</taxon>
        <taxon>metagenomes</taxon>
        <taxon>ecological metagenomes</taxon>
    </lineage>
</organism>
<reference evidence="2" key="1">
    <citation type="submission" date="2018-06" db="EMBL/GenBank/DDBJ databases">
        <authorList>
            <person name="Zhirakovskaya E."/>
        </authorList>
    </citation>
    <scope>NUCLEOTIDE SEQUENCE</scope>
</reference>
<dbReference type="EMBL" id="UOET01000133">
    <property type="protein sequence ID" value="VAW27597.1"/>
    <property type="molecule type" value="Genomic_DNA"/>
</dbReference>
<protein>
    <recommendedName>
        <fullName evidence="1">J domain-containing protein</fullName>
    </recommendedName>
</protein>
<dbReference type="InterPro" id="IPR001623">
    <property type="entry name" value="DnaJ_domain"/>
</dbReference>
<name>A0A3B0UQW4_9ZZZZ</name>
<dbReference type="SUPFAM" id="SSF46565">
    <property type="entry name" value="Chaperone J-domain"/>
    <property type="match status" value="1"/>
</dbReference>
<evidence type="ECO:0000313" key="2">
    <source>
        <dbReference type="EMBL" id="VAW27597.1"/>
    </source>
</evidence>